<organism evidence="1 2">
    <name type="scientific">Albugo candida</name>
    <dbReference type="NCBI Taxonomy" id="65357"/>
    <lineage>
        <taxon>Eukaryota</taxon>
        <taxon>Sar</taxon>
        <taxon>Stramenopiles</taxon>
        <taxon>Oomycota</taxon>
        <taxon>Peronosporomycetes</taxon>
        <taxon>Albuginales</taxon>
        <taxon>Albuginaceae</taxon>
        <taxon>Albugo</taxon>
    </lineage>
</organism>
<dbReference type="InterPro" id="IPR021109">
    <property type="entry name" value="Peptidase_aspartic_dom_sf"/>
</dbReference>
<dbReference type="Gene3D" id="2.40.70.10">
    <property type="entry name" value="Acid Proteases"/>
    <property type="match status" value="1"/>
</dbReference>
<reference evidence="1 2" key="1">
    <citation type="submission" date="2012-05" db="EMBL/GenBank/DDBJ databases">
        <title>Recombination and specialization in a pathogen metapopulation.</title>
        <authorList>
            <person name="Gardiner A."/>
            <person name="Kemen E."/>
            <person name="Schultz-Larsen T."/>
            <person name="MacLean D."/>
            <person name="Van Oosterhout C."/>
            <person name="Jones J.D.G."/>
        </authorList>
    </citation>
    <scope>NUCLEOTIDE SEQUENCE [LARGE SCALE GENOMIC DNA]</scope>
    <source>
        <strain evidence="1 2">Ac Nc2</strain>
    </source>
</reference>
<dbReference type="InParanoid" id="A0A024GRL5"/>
<evidence type="ECO:0000313" key="1">
    <source>
        <dbReference type="EMBL" id="CCI48984.1"/>
    </source>
</evidence>
<comment type="caution">
    <text evidence="1">The sequence shown here is derived from an EMBL/GenBank/DDBJ whole genome shotgun (WGS) entry which is preliminary data.</text>
</comment>
<accession>A0A024GRL5</accession>
<sequence length="391" mass="44966">MGKRIFWNRKGALMHISHKNEWFRILDTDNTFEYSFSMKSDLLKLFLLQAITVCESSYVQSYYRLKVDEVRSIRFEVTSDSKQIPALAVASEVLGDDLDSEVHEDVLDLELSLGPKRIKYDPSVSYTRQNSQVANAGGSNHNPVLVQHLKPGDASVNDIHHYFPDKLPEELLFSWTDCSPRLYFKHATLDDVTSKIDGYPLNKLLFGKPNTRNSDEREILSARITLKGHDGQITSLPQKKSRNRKEVLLKYEPALDHFTKILSFDYGSTVSLIDNLTFNYIKDALLRNCPGHKTNSFPCTCVSGEDLPTIQIQIEIDKKNYQFTQQEYIVRIYLSDKPTELCYLALSHSSEVKWTIGAAFARRYDTKIWRGESTKEIRIGFLPQNEHRNSL</sequence>
<proteinExistence type="predicted"/>
<dbReference type="AlphaFoldDB" id="A0A024GRL5"/>
<dbReference type="EMBL" id="CAIX01000260">
    <property type="protein sequence ID" value="CCI48984.1"/>
    <property type="molecule type" value="Genomic_DNA"/>
</dbReference>
<gene>
    <name evidence="1" type="ORF">BN9_101940</name>
</gene>
<protein>
    <submittedName>
        <fullName evidence="1">Uncharacterized protein</fullName>
    </submittedName>
</protein>
<name>A0A024GRL5_9STRA</name>
<evidence type="ECO:0000313" key="2">
    <source>
        <dbReference type="Proteomes" id="UP000053237"/>
    </source>
</evidence>
<keyword evidence="2" id="KW-1185">Reference proteome</keyword>
<dbReference type="Proteomes" id="UP000053237">
    <property type="component" value="Unassembled WGS sequence"/>
</dbReference>